<keyword evidence="2" id="KW-0489">Methyltransferase</keyword>
<dbReference type="OrthoDB" id="6191410at2"/>
<keyword evidence="2" id="KW-0808">Transferase</keyword>
<dbReference type="SUPFAM" id="SSF53335">
    <property type="entry name" value="S-adenosyl-L-methionine-dependent methyltransferases"/>
    <property type="match status" value="1"/>
</dbReference>
<dbReference type="InterPro" id="IPR029063">
    <property type="entry name" value="SAM-dependent_MTases_sf"/>
</dbReference>
<proteinExistence type="predicted"/>
<reference evidence="2 3" key="1">
    <citation type="submission" date="2018-06" db="EMBL/GenBank/DDBJ databases">
        <authorList>
            <consortium name="Pathogen Informatics"/>
            <person name="Doyle S."/>
        </authorList>
    </citation>
    <scope>NUCLEOTIDE SEQUENCE [LARGE SCALE GENOMIC DNA]</scope>
    <source>
        <strain evidence="2 3">NCTC12026</strain>
    </source>
</reference>
<sequence>MKPARIEKNIQMPASWSAIPFGEHYRQALDIQLAPWWQKIFGFHLLKLGHLSTEIQTKQCMIPHQFSLGEDSNIFDVAAAPEALPFADKTIDACVMSHMLAYSNNPHWILREVDRVLIDDGWLIISGFNPFSLAGMAKLVPILRKQQPYCSRFFPSLRVFDWLGLLNYEVLYHQNCQVIPWMSPDKRINKCGGVGVISVIVARKRTYPLTPTPLKFKQPKVKITTALGATKEISKQTKLTK</sequence>
<evidence type="ECO:0000313" key="3">
    <source>
        <dbReference type="Proteomes" id="UP000255129"/>
    </source>
</evidence>
<protein>
    <submittedName>
        <fullName evidence="2">Methyltransferase domain</fullName>
    </submittedName>
</protein>
<accession>A0A379G0M1</accession>
<dbReference type="GO" id="GO:0032259">
    <property type="term" value="P:methylation"/>
    <property type="evidence" value="ECO:0007669"/>
    <property type="project" value="UniProtKB-KW"/>
</dbReference>
<dbReference type="EMBL" id="UGUA01000002">
    <property type="protein sequence ID" value="SUC34604.1"/>
    <property type="molecule type" value="Genomic_DNA"/>
</dbReference>
<dbReference type="PANTHER" id="PTHR43036:SF2">
    <property type="entry name" value="OS04G0481300 PROTEIN"/>
    <property type="match status" value="1"/>
</dbReference>
<evidence type="ECO:0000259" key="1">
    <source>
        <dbReference type="Pfam" id="PF08241"/>
    </source>
</evidence>
<feature type="domain" description="Methyltransferase type 11" evidence="1">
    <location>
        <begin position="77"/>
        <end position="125"/>
    </location>
</feature>
<gene>
    <name evidence="2" type="ORF">NCTC12026_00951</name>
</gene>
<dbReference type="PANTHER" id="PTHR43036">
    <property type="entry name" value="OSJNBB0011N17.9 PROTEIN"/>
    <property type="match status" value="1"/>
</dbReference>
<dbReference type="GO" id="GO:0008757">
    <property type="term" value="F:S-adenosylmethionine-dependent methyltransferase activity"/>
    <property type="evidence" value="ECO:0007669"/>
    <property type="project" value="InterPro"/>
</dbReference>
<dbReference type="Pfam" id="PF08241">
    <property type="entry name" value="Methyltransf_11"/>
    <property type="match status" value="1"/>
</dbReference>
<dbReference type="RefSeq" id="WP_006815736.1">
    <property type="nucleotide sequence ID" value="NZ_AP018946.1"/>
</dbReference>
<dbReference type="Proteomes" id="UP000255129">
    <property type="component" value="Unassembled WGS sequence"/>
</dbReference>
<dbReference type="Gene3D" id="3.40.50.150">
    <property type="entry name" value="Vaccinia Virus protein VP39"/>
    <property type="match status" value="1"/>
</dbReference>
<dbReference type="AlphaFoldDB" id="A0A379G0M1"/>
<name>A0A379G0M1_9GAMM</name>
<organism evidence="2 3">
    <name type="scientific">Providencia rustigianii</name>
    <dbReference type="NCBI Taxonomy" id="158850"/>
    <lineage>
        <taxon>Bacteria</taxon>
        <taxon>Pseudomonadati</taxon>
        <taxon>Pseudomonadota</taxon>
        <taxon>Gammaproteobacteria</taxon>
        <taxon>Enterobacterales</taxon>
        <taxon>Morganellaceae</taxon>
        <taxon>Providencia</taxon>
    </lineage>
</organism>
<dbReference type="InterPro" id="IPR013216">
    <property type="entry name" value="Methyltransf_11"/>
</dbReference>
<evidence type="ECO:0000313" key="2">
    <source>
        <dbReference type="EMBL" id="SUC34604.1"/>
    </source>
</evidence>